<dbReference type="EMBL" id="RHHS01000012">
    <property type="protein sequence ID" value="RNB59710.1"/>
    <property type="molecule type" value="Genomic_DNA"/>
</dbReference>
<protein>
    <submittedName>
        <fullName evidence="1">Flagellar protein</fullName>
    </submittedName>
</protein>
<organism evidence="1 2">
    <name type="scientific">Brevibacillus gelatini</name>
    <dbReference type="NCBI Taxonomy" id="1655277"/>
    <lineage>
        <taxon>Bacteria</taxon>
        <taxon>Bacillati</taxon>
        <taxon>Bacillota</taxon>
        <taxon>Bacilli</taxon>
        <taxon>Bacillales</taxon>
        <taxon>Paenibacillaceae</taxon>
        <taxon>Brevibacillus</taxon>
    </lineage>
</organism>
<accession>A0A3M8B8M1</accession>
<dbReference type="Proteomes" id="UP000268829">
    <property type="component" value="Unassembled WGS sequence"/>
</dbReference>
<comment type="caution">
    <text evidence="1">The sequence shown here is derived from an EMBL/GenBank/DDBJ whole genome shotgun (WGS) entry which is preliminary data.</text>
</comment>
<keyword evidence="1" id="KW-0282">Flagellum</keyword>
<sequence length="131" mass="14328">MNHFRVAQPYFPPKPNHVTKVAAQTAPGASKTFQQYLTESTALASKAQPLSFSQHAMNRLQQRGITLGGHQLERLESAVQKAASKGARESLIIMDNVAYVVSIVNRKIITAVDDGSMKDNVFTNIDSAIFV</sequence>
<evidence type="ECO:0000313" key="1">
    <source>
        <dbReference type="EMBL" id="RNB59710.1"/>
    </source>
</evidence>
<gene>
    <name evidence="1" type="ORF">EDM57_03450</name>
</gene>
<keyword evidence="1" id="KW-0969">Cilium</keyword>
<dbReference type="AlphaFoldDB" id="A0A3M8B8M1"/>
<dbReference type="InterPro" id="IPR013367">
    <property type="entry name" value="Flagellar_put"/>
</dbReference>
<evidence type="ECO:0000313" key="2">
    <source>
        <dbReference type="Proteomes" id="UP000268829"/>
    </source>
</evidence>
<keyword evidence="1" id="KW-0966">Cell projection</keyword>
<keyword evidence="2" id="KW-1185">Reference proteome</keyword>
<dbReference type="RefSeq" id="WP_122903376.1">
    <property type="nucleotide sequence ID" value="NZ_CP154342.1"/>
</dbReference>
<dbReference type="Pfam" id="PF12611">
    <property type="entry name" value="Flagellar_put"/>
    <property type="match status" value="1"/>
</dbReference>
<proteinExistence type="predicted"/>
<dbReference type="OrthoDB" id="165650at2"/>
<name>A0A3M8B8M1_9BACL</name>
<dbReference type="NCBIfam" id="TIGR02530">
    <property type="entry name" value="flg_new"/>
    <property type="match status" value="1"/>
</dbReference>
<reference evidence="1 2" key="1">
    <citation type="submission" date="2018-10" db="EMBL/GenBank/DDBJ databases">
        <title>Phylogenomics of Brevibacillus.</title>
        <authorList>
            <person name="Dunlap C."/>
        </authorList>
    </citation>
    <scope>NUCLEOTIDE SEQUENCE [LARGE SCALE GENOMIC DNA]</scope>
    <source>
        <strain evidence="1 2">DSM 100115</strain>
    </source>
</reference>